<evidence type="ECO:0000313" key="1">
    <source>
        <dbReference type="EMBL" id="QDU76879.1"/>
    </source>
</evidence>
<dbReference type="Proteomes" id="UP000318626">
    <property type="component" value="Chromosome"/>
</dbReference>
<keyword evidence="2" id="KW-1185">Reference proteome</keyword>
<dbReference type="AlphaFoldDB" id="A0A518CCC5"/>
<evidence type="ECO:0000313" key="2">
    <source>
        <dbReference type="Proteomes" id="UP000318626"/>
    </source>
</evidence>
<name>A0A518CCC5_9BACT</name>
<dbReference type="EMBL" id="CP036289">
    <property type="protein sequence ID" value="QDU76879.1"/>
    <property type="molecule type" value="Genomic_DNA"/>
</dbReference>
<reference evidence="2" key="1">
    <citation type="submission" date="2019-02" db="EMBL/GenBank/DDBJ databases">
        <title>Deep-cultivation of Planctomycetes and their phenomic and genomic characterization uncovers novel biology.</title>
        <authorList>
            <person name="Wiegand S."/>
            <person name="Jogler M."/>
            <person name="Boedeker C."/>
            <person name="Pinto D."/>
            <person name="Vollmers J."/>
            <person name="Rivas-Marin E."/>
            <person name="Kohn T."/>
            <person name="Peeters S.H."/>
            <person name="Heuer A."/>
            <person name="Rast P."/>
            <person name="Oberbeckmann S."/>
            <person name="Bunk B."/>
            <person name="Jeske O."/>
            <person name="Meyerdierks A."/>
            <person name="Storesund J.E."/>
            <person name="Kallscheuer N."/>
            <person name="Luecker S."/>
            <person name="Lage O.M."/>
            <person name="Pohl T."/>
            <person name="Merkel B.J."/>
            <person name="Hornburger P."/>
            <person name="Mueller R.-W."/>
            <person name="Bruemmer F."/>
            <person name="Labrenz M."/>
            <person name="Spormann A.M."/>
            <person name="Op den Camp H."/>
            <person name="Overmann J."/>
            <person name="Amann R."/>
            <person name="Jetten M.S.M."/>
            <person name="Mascher T."/>
            <person name="Medema M.H."/>
            <person name="Devos D.P."/>
            <person name="Kaster A.-K."/>
            <person name="Ovreas L."/>
            <person name="Rohde M."/>
            <person name="Galperin M.Y."/>
            <person name="Jogler C."/>
        </authorList>
    </citation>
    <scope>NUCLEOTIDE SEQUENCE [LARGE SCALE GENOMIC DNA]</scope>
    <source>
        <strain evidence="2">Pan97</strain>
    </source>
</reference>
<protein>
    <submittedName>
        <fullName evidence="1">Uncharacterized protein</fullName>
    </submittedName>
</protein>
<dbReference type="RefSeq" id="WP_144975342.1">
    <property type="nucleotide sequence ID" value="NZ_CP036289.1"/>
</dbReference>
<accession>A0A518CCC5</accession>
<organism evidence="1 2">
    <name type="scientific">Bremerella volcania</name>
    <dbReference type="NCBI Taxonomy" id="2527984"/>
    <lineage>
        <taxon>Bacteria</taxon>
        <taxon>Pseudomonadati</taxon>
        <taxon>Planctomycetota</taxon>
        <taxon>Planctomycetia</taxon>
        <taxon>Pirellulales</taxon>
        <taxon>Pirellulaceae</taxon>
        <taxon>Bremerella</taxon>
    </lineage>
</organism>
<dbReference type="KEGG" id="bvo:Pan97_39360"/>
<proteinExistence type="predicted"/>
<sequence length="67" mass="7556">MFDVGELVAGVLDLDVSRADARNPRPADLAVAQRVQQNREPREVARMLRFDAFQRDLVFELAQMIAG</sequence>
<gene>
    <name evidence="1" type="ORF">Pan97_39360</name>
</gene>